<dbReference type="AlphaFoldDB" id="A0A0N1JYZ8"/>
<keyword evidence="1" id="KW-0472">Membrane</keyword>
<sequence>MLTAGWLFLGVGTLRTAVVWAALAALAACLLALTGHALATGRVTPQRAYELALDAARTSTAGPGAPVPAKLAASWWTSARFVAVGIAVPTAVILLWALAAAEPDRSPTAGRIAAAGYVIKELPVVAVGNVERAGSSPRADSEADYTVRLPAPDGGKGVPATFRAEVDNGVGEAGETFLVGYAPERPGLGAVGATARSTVEAQLAGRTQPGGAGFFVAFWAFFGLAGLLLGTGLGAQHRRRRVDAGWLALRATVTGTAEYVEPRTRTAKGEEQKPDRYDCLTLRTEAGDVPLRLIASHALASPLLVGVDGWLLWRPAASKEAAAEPKGQCAADFVADDGWQLPGRVPCAEAVRVAVLPRGPVPVDAGRRVRLLDFGSLWPRIVPRRTLLGLTLSAAATGALLLPADGGWRVWTAVAAALVPLATAVTGGREA</sequence>
<keyword evidence="1" id="KW-1133">Transmembrane helix</keyword>
<name>A0A0N1JYZ8_9ACTN</name>
<comment type="caution">
    <text evidence="2">The sequence shown here is derived from an EMBL/GenBank/DDBJ whole genome shotgun (WGS) entry which is preliminary data.</text>
</comment>
<accession>A0A0N1JYZ8</accession>
<keyword evidence="3" id="KW-1185">Reference proteome</keyword>
<proteinExistence type="predicted"/>
<evidence type="ECO:0000313" key="3">
    <source>
        <dbReference type="Proteomes" id="UP000037982"/>
    </source>
</evidence>
<dbReference type="EMBL" id="LGKG01000068">
    <property type="protein sequence ID" value="KPC64906.1"/>
    <property type="molecule type" value="Genomic_DNA"/>
</dbReference>
<evidence type="ECO:0000313" key="2">
    <source>
        <dbReference type="EMBL" id="KPC64906.1"/>
    </source>
</evidence>
<evidence type="ECO:0000256" key="1">
    <source>
        <dbReference type="SAM" id="Phobius"/>
    </source>
</evidence>
<dbReference type="Proteomes" id="UP000037982">
    <property type="component" value="Unassembled WGS sequence"/>
</dbReference>
<organism evidence="2 3">
    <name type="scientific">Streptomyces chattanoogensis</name>
    <dbReference type="NCBI Taxonomy" id="66876"/>
    <lineage>
        <taxon>Bacteria</taxon>
        <taxon>Bacillati</taxon>
        <taxon>Actinomycetota</taxon>
        <taxon>Actinomycetes</taxon>
        <taxon>Kitasatosporales</taxon>
        <taxon>Streptomycetaceae</taxon>
        <taxon>Streptomyces</taxon>
    </lineage>
</organism>
<dbReference type="PATRIC" id="fig|66876.3.peg.2126"/>
<protein>
    <submittedName>
        <fullName evidence="2">Uncharacterized protein</fullName>
    </submittedName>
</protein>
<gene>
    <name evidence="2" type="ORF">ADL29_09795</name>
</gene>
<feature type="transmembrane region" description="Helical" evidence="1">
    <location>
        <begin position="6"/>
        <end position="33"/>
    </location>
</feature>
<reference evidence="3" key="1">
    <citation type="submission" date="2015-07" db="EMBL/GenBank/DDBJ databases">
        <authorList>
            <person name="Ju K.-S."/>
            <person name="Doroghazi J.R."/>
            <person name="Metcalf W.W."/>
        </authorList>
    </citation>
    <scope>NUCLEOTIDE SEQUENCE [LARGE SCALE GENOMIC DNA]</scope>
    <source>
        <strain evidence="3">NRRL ISP-5002</strain>
    </source>
</reference>
<keyword evidence="1" id="KW-0812">Transmembrane</keyword>
<feature type="transmembrane region" description="Helical" evidence="1">
    <location>
        <begin position="81"/>
        <end position="101"/>
    </location>
</feature>
<feature type="transmembrane region" description="Helical" evidence="1">
    <location>
        <begin position="212"/>
        <end position="233"/>
    </location>
</feature>